<organism evidence="1">
    <name type="scientific">virus sp. ctE0n6</name>
    <dbReference type="NCBI Taxonomy" id="2827985"/>
    <lineage>
        <taxon>Viruses</taxon>
    </lineage>
</organism>
<evidence type="ECO:0000313" key="1">
    <source>
        <dbReference type="EMBL" id="DAE30002.1"/>
    </source>
</evidence>
<name>A0A8S5RFU9_9VIRU</name>
<protein>
    <submittedName>
        <fullName evidence="1">Uncharacterized protein</fullName>
    </submittedName>
</protein>
<accession>A0A8S5RFU9</accession>
<dbReference type="EMBL" id="BK059101">
    <property type="protein sequence ID" value="DAE30002.1"/>
    <property type="molecule type" value="Genomic_DNA"/>
</dbReference>
<sequence length="188" mass="22093">MIYELMNRKELKEKCISVICGLELADEFVADVIDSEEEFFYEYTEEEIEDILNENEFFICSRNVYEDGEVEYFIEPLLHENGEQYNLDSDVVIVEDDLVDIVEFDKLGNGEVLTLRIEECEESDELDETDTIIEEMTDDLLNSLEKEENCPHCEIKNMLTTLWNIAYESGWDEASEFIKEEVSNVFKK</sequence>
<proteinExistence type="predicted"/>
<reference evidence="1" key="1">
    <citation type="journal article" date="2021" name="Proc. Natl. Acad. Sci. U.S.A.">
        <title>A Catalog of Tens of Thousands of Viruses from Human Metagenomes Reveals Hidden Associations with Chronic Diseases.</title>
        <authorList>
            <person name="Tisza M.J."/>
            <person name="Buck C.B."/>
        </authorList>
    </citation>
    <scope>NUCLEOTIDE SEQUENCE</scope>
    <source>
        <strain evidence="1">CtE0n6</strain>
    </source>
</reference>